<reference evidence="7" key="5">
    <citation type="submission" date="2022-12" db="EMBL/GenBank/DDBJ databases">
        <title>Genome of R. gnavus strain RSHDN_120.</title>
        <authorList>
            <person name="Abdugheni R."/>
        </authorList>
    </citation>
    <scope>NUCLEOTIDE SEQUENCE</scope>
    <source>
        <strain evidence="7">RSHDN_120</strain>
    </source>
</reference>
<evidence type="ECO:0000256" key="3">
    <source>
        <dbReference type="ARBA" id="ARBA00022729"/>
    </source>
</evidence>
<dbReference type="Proteomes" id="UP001297370">
    <property type="component" value="Unassembled WGS sequence"/>
</dbReference>
<dbReference type="PANTHER" id="PTHR46847">
    <property type="entry name" value="D-ALLOSE-BINDING PERIPLASMIC PROTEIN-RELATED"/>
    <property type="match status" value="1"/>
</dbReference>
<gene>
    <name evidence="10" type="ORF">DW142_09675</name>
    <name evidence="8" type="ORF">G4958_07470</name>
    <name evidence="9" type="ORF">G4981_07815</name>
    <name evidence="6" type="ORF">LIQ08_09180</name>
    <name evidence="7" type="ORF">O4N78_11820</name>
</gene>
<dbReference type="GO" id="GO:0030246">
    <property type="term" value="F:carbohydrate binding"/>
    <property type="evidence" value="ECO:0007669"/>
    <property type="project" value="UniProtKB-ARBA"/>
</dbReference>
<organism evidence="10 11">
    <name type="scientific">Mediterraneibacter gnavus</name>
    <name type="common">Ruminococcus gnavus</name>
    <dbReference type="NCBI Taxonomy" id="33038"/>
    <lineage>
        <taxon>Bacteria</taxon>
        <taxon>Bacillati</taxon>
        <taxon>Bacillota</taxon>
        <taxon>Clostridia</taxon>
        <taxon>Lachnospirales</taxon>
        <taxon>Lachnospiraceae</taxon>
        <taxon>Mediterraneibacter</taxon>
    </lineage>
</organism>
<dbReference type="Pfam" id="PF13407">
    <property type="entry name" value="Peripla_BP_4"/>
    <property type="match status" value="1"/>
</dbReference>
<dbReference type="PANTHER" id="PTHR46847:SF1">
    <property type="entry name" value="D-ALLOSE-BINDING PERIPLASMIC PROTEIN-RELATED"/>
    <property type="match status" value="1"/>
</dbReference>
<dbReference type="GO" id="GO:0030313">
    <property type="term" value="C:cell envelope"/>
    <property type="evidence" value="ECO:0007669"/>
    <property type="project" value="UniProtKB-SubCell"/>
</dbReference>
<evidence type="ECO:0000313" key="10">
    <source>
        <dbReference type="EMBL" id="RHJ11435.1"/>
    </source>
</evidence>
<dbReference type="EMBL" id="JAAIRM010000010">
    <property type="protein sequence ID" value="NSI19184.1"/>
    <property type="molecule type" value="Genomic_DNA"/>
</dbReference>
<dbReference type="SUPFAM" id="SSF53822">
    <property type="entry name" value="Periplasmic binding protein-like I"/>
    <property type="match status" value="1"/>
</dbReference>
<evidence type="ECO:0000256" key="2">
    <source>
        <dbReference type="ARBA" id="ARBA00007639"/>
    </source>
</evidence>
<sequence length="367" mass="39005">MKKKVITAILLSCVSISCLFGCGEQNTQADNTTDKDKGKYHFEIIVQSYQSSYWQAAALGIQEAAADLNVDVNCTGPNTESDIADQVNMINSAINSSPDGIGIAACDQNSVLDSLQKAYNKKIPVVCFDSGVPDAPEGSVYSTIASDNYKAGELAAENLYDALKDTLAAASSPVRIGEINQEATSESIISRGMGFIDKFSELAKNDGKKVAVTGHEYYTDHCKDPGNISDADIVIEVAVPAQTTVELCATEASKILNKEDTVAIYGSNQVAAEGILTANVNLNVLGSDPTQNVLAVGFDAGATIKTAVRDGIMLGAVTQAPMEMGRVTVETLTKIADNETVSDIATPCYWYHAQNMDEDKIAPNLYD</sequence>
<dbReference type="AlphaFoldDB" id="A0A2N5NNX0"/>
<evidence type="ECO:0000313" key="6">
    <source>
        <dbReference type="EMBL" id="MCB5619320.1"/>
    </source>
</evidence>
<feature type="domain" description="Periplasmic binding protein" evidence="5">
    <location>
        <begin position="44"/>
        <end position="339"/>
    </location>
</feature>
<dbReference type="Proteomes" id="UP001149331">
    <property type="component" value="Unassembled WGS sequence"/>
</dbReference>
<dbReference type="InterPro" id="IPR028082">
    <property type="entry name" value="Peripla_BP_I"/>
</dbReference>
<proteinExistence type="inferred from homology"/>
<dbReference type="RefSeq" id="WP_004844013.1">
    <property type="nucleotide sequence ID" value="NZ_CAXSNP010000017.1"/>
</dbReference>
<dbReference type="EMBL" id="QRLN01000012">
    <property type="protein sequence ID" value="RHJ11435.1"/>
    <property type="molecule type" value="Genomic_DNA"/>
</dbReference>
<evidence type="ECO:0000313" key="7">
    <source>
        <dbReference type="EMBL" id="MDE1204238.1"/>
    </source>
</evidence>
<dbReference type="EMBL" id="JAAIRY010000010">
    <property type="protein sequence ID" value="NSI65178.1"/>
    <property type="molecule type" value="Genomic_DNA"/>
</dbReference>
<dbReference type="EMBL" id="JAPZEG010000014">
    <property type="protein sequence ID" value="MDE1204238.1"/>
    <property type="molecule type" value="Genomic_DNA"/>
</dbReference>
<protein>
    <submittedName>
        <fullName evidence="10">LacI family transcriptional regulator</fullName>
    </submittedName>
    <submittedName>
        <fullName evidence="6">Substrate-binding domain-containing protein</fullName>
    </submittedName>
</protein>
<evidence type="ECO:0000313" key="8">
    <source>
        <dbReference type="EMBL" id="NSI19184.1"/>
    </source>
</evidence>
<keyword evidence="3 4" id="KW-0732">Signal</keyword>
<dbReference type="InterPro" id="IPR025997">
    <property type="entry name" value="SBP_2_dom"/>
</dbReference>
<dbReference type="Proteomes" id="UP000283992">
    <property type="component" value="Unassembled WGS sequence"/>
</dbReference>
<evidence type="ECO:0000256" key="1">
    <source>
        <dbReference type="ARBA" id="ARBA00004196"/>
    </source>
</evidence>
<dbReference type="PROSITE" id="PS51257">
    <property type="entry name" value="PROKAR_LIPOPROTEIN"/>
    <property type="match status" value="1"/>
</dbReference>
<comment type="subcellular location">
    <subcellularLocation>
        <location evidence="1">Cell envelope</location>
    </subcellularLocation>
</comment>
<comment type="similarity">
    <text evidence="2">Belongs to the bacterial solute-binding protein 2 family.</text>
</comment>
<feature type="chain" id="PRO_5043159386" evidence="4">
    <location>
        <begin position="30"/>
        <end position="367"/>
    </location>
</feature>
<dbReference type="Proteomes" id="UP001296643">
    <property type="component" value="Unassembled WGS sequence"/>
</dbReference>
<dbReference type="Proteomes" id="UP001296581">
    <property type="component" value="Unassembled WGS sequence"/>
</dbReference>
<dbReference type="GeneID" id="57434088"/>
<name>A0A2N5NNX0_MEDGN</name>
<feature type="signal peptide" evidence="4">
    <location>
        <begin position="1"/>
        <end position="29"/>
    </location>
</feature>
<dbReference type="EMBL" id="JAJBOM010000011">
    <property type="protein sequence ID" value="MCB5619320.1"/>
    <property type="molecule type" value="Genomic_DNA"/>
</dbReference>
<dbReference type="Gene3D" id="3.40.50.2300">
    <property type="match status" value="2"/>
</dbReference>
<evidence type="ECO:0000259" key="5">
    <source>
        <dbReference type="Pfam" id="PF13407"/>
    </source>
</evidence>
<evidence type="ECO:0000256" key="4">
    <source>
        <dbReference type="SAM" id="SignalP"/>
    </source>
</evidence>
<reference evidence="6" key="4">
    <citation type="submission" date="2021-10" db="EMBL/GenBank/DDBJ databases">
        <title>Collection of gut derived symbiotic bacterial strains cultured from healthy donors.</title>
        <authorList>
            <person name="Lin H."/>
            <person name="Littmann E."/>
            <person name="Claire K."/>
            <person name="Pamer E."/>
        </authorList>
    </citation>
    <scope>NUCLEOTIDE SEQUENCE</scope>
    <source>
        <strain evidence="6">MSK.23.18</strain>
    </source>
</reference>
<reference evidence="10 11" key="1">
    <citation type="submission" date="2018-08" db="EMBL/GenBank/DDBJ databases">
        <title>A genome reference for cultivated species of the human gut microbiota.</title>
        <authorList>
            <person name="Zou Y."/>
            <person name="Xue W."/>
            <person name="Luo G."/>
        </authorList>
    </citation>
    <scope>NUCLEOTIDE SEQUENCE [LARGE SCALE GENOMIC DNA]</scope>
    <source>
        <strain evidence="10 11">AM12-54</strain>
    </source>
</reference>
<evidence type="ECO:0000313" key="11">
    <source>
        <dbReference type="Proteomes" id="UP000283992"/>
    </source>
</evidence>
<accession>A0A2N5NNX0</accession>
<comment type="caution">
    <text evidence="10">The sequence shown here is derived from an EMBL/GenBank/DDBJ whole genome shotgun (WGS) entry which is preliminary data.</text>
</comment>
<reference evidence="8" key="2">
    <citation type="journal article" date="2020" name="Cell Host Microbe">
        <title>Functional and Genomic Variation between Human-Derived Isolates of Lachnospiraceae Reveals Inter- and Intra-Species Diversity.</title>
        <authorList>
            <person name="Sorbara M.T."/>
            <person name="Littmann E.R."/>
            <person name="Fontana E."/>
            <person name="Moody T.U."/>
            <person name="Kohout C.E."/>
            <person name="Gjonbalaj M."/>
            <person name="Eaton V."/>
            <person name="Seok R."/>
            <person name="Leiner I.M."/>
            <person name="Pamer E.G."/>
        </authorList>
    </citation>
    <scope>NUCLEOTIDE SEQUENCE</scope>
    <source>
        <strain evidence="9">MSK.11.9</strain>
        <strain evidence="8">MSK.22.53</strain>
    </source>
</reference>
<evidence type="ECO:0000313" key="9">
    <source>
        <dbReference type="EMBL" id="NSI65178.1"/>
    </source>
</evidence>
<reference evidence="8" key="3">
    <citation type="submission" date="2020-02" db="EMBL/GenBank/DDBJ databases">
        <authorList>
            <person name="Littmann E."/>
            <person name="Sorbara M."/>
        </authorList>
    </citation>
    <scope>NUCLEOTIDE SEQUENCE</scope>
    <source>
        <strain evidence="9">MSK.11.9</strain>
        <strain evidence="8">MSK.22.53</strain>
    </source>
</reference>